<feature type="binding site" evidence="7 10">
    <location>
        <position position="357"/>
    </location>
    <ligand>
        <name>Mg(2+)</name>
        <dbReference type="ChEBI" id="CHEBI:18420"/>
    </ligand>
</feature>
<dbReference type="CDD" id="cd00715">
    <property type="entry name" value="GPATase_N"/>
    <property type="match status" value="1"/>
</dbReference>
<keyword evidence="6 7" id="KW-0315">Glutamine amidotransferase</keyword>
<evidence type="ECO:0000313" key="12">
    <source>
        <dbReference type="EMBL" id="WHI61028.1"/>
    </source>
</evidence>
<dbReference type="InterPro" id="IPR029057">
    <property type="entry name" value="PRTase-like"/>
</dbReference>
<dbReference type="Gene3D" id="3.60.20.10">
    <property type="entry name" value="Glutamine Phosphoribosylpyrophosphate, subunit 1, domain 1"/>
    <property type="match status" value="1"/>
</dbReference>
<dbReference type="GO" id="GO:0004044">
    <property type="term" value="F:amidophosphoribosyltransferase activity"/>
    <property type="evidence" value="ECO:0007669"/>
    <property type="project" value="UniProtKB-UniRule"/>
</dbReference>
<evidence type="ECO:0000256" key="7">
    <source>
        <dbReference type="HAMAP-Rule" id="MF_01931"/>
    </source>
</evidence>
<dbReference type="PANTHER" id="PTHR11907">
    <property type="entry name" value="AMIDOPHOSPHORIBOSYLTRANSFERASE"/>
    <property type="match status" value="1"/>
</dbReference>
<dbReference type="Proteomes" id="UP001223261">
    <property type="component" value="Chromosome"/>
</dbReference>
<comment type="caution">
    <text evidence="7">Lacks conserved residue(s) required for the propagation of feature annotation.</text>
</comment>
<evidence type="ECO:0000259" key="11">
    <source>
        <dbReference type="PROSITE" id="PS51278"/>
    </source>
</evidence>
<dbReference type="CDD" id="cd06223">
    <property type="entry name" value="PRTases_typeI"/>
    <property type="match status" value="1"/>
</dbReference>
<evidence type="ECO:0000256" key="3">
    <source>
        <dbReference type="ARBA" id="ARBA00022676"/>
    </source>
</evidence>
<dbReference type="Gene3D" id="3.40.50.2020">
    <property type="match status" value="1"/>
</dbReference>
<feature type="binding site" evidence="7 10">
    <location>
        <position position="358"/>
    </location>
    <ligand>
        <name>Mg(2+)</name>
        <dbReference type="ChEBI" id="CHEBI:18420"/>
    </ligand>
</feature>
<evidence type="ECO:0000256" key="2">
    <source>
        <dbReference type="ARBA" id="ARBA00010138"/>
    </source>
</evidence>
<dbReference type="EC" id="2.4.2.14" evidence="7"/>
<dbReference type="PROSITE" id="PS51278">
    <property type="entry name" value="GATASE_TYPE_2"/>
    <property type="match status" value="1"/>
</dbReference>
<feature type="active site" description="Nucleophile" evidence="7 9">
    <location>
        <position position="11"/>
    </location>
</feature>
<proteinExistence type="inferred from homology"/>
<comment type="similarity">
    <text evidence="2 7 8">In the C-terminal section; belongs to the purine/pyrimidine phosphoribosyltransferase family.</text>
</comment>
<dbReference type="GO" id="GO:0009113">
    <property type="term" value="P:purine nucleobase biosynthetic process"/>
    <property type="evidence" value="ECO:0007669"/>
    <property type="project" value="UniProtKB-UniRule"/>
</dbReference>
<keyword evidence="7 10" id="KW-0479">Metal-binding</keyword>
<evidence type="ECO:0000256" key="6">
    <source>
        <dbReference type="ARBA" id="ARBA00022962"/>
    </source>
</evidence>
<name>A0AAX3W6Y0_MAMLE</name>
<evidence type="ECO:0000256" key="1">
    <source>
        <dbReference type="ARBA" id="ARBA00005209"/>
    </source>
</evidence>
<dbReference type="SUPFAM" id="SSF56235">
    <property type="entry name" value="N-terminal nucleophile aminohydrolases (Ntn hydrolases)"/>
    <property type="match status" value="1"/>
</dbReference>
<dbReference type="SUPFAM" id="SSF53271">
    <property type="entry name" value="PRTase-like"/>
    <property type="match status" value="1"/>
</dbReference>
<dbReference type="InterPro" id="IPR017932">
    <property type="entry name" value="GATase_2_dom"/>
</dbReference>
<dbReference type="PIRSF" id="PIRSF000485">
    <property type="entry name" value="Amd_phspho_trans"/>
    <property type="match status" value="1"/>
</dbReference>
<dbReference type="InterPro" id="IPR029055">
    <property type="entry name" value="Ntn_hydrolases_N"/>
</dbReference>
<accession>A0AAX3W6Y0</accession>
<organism evidence="12 13">
    <name type="scientific">Mammaliicoccus lentus</name>
    <name type="common">Staphylococcus lentus</name>
    <dbReference type="NCBI Taxonomy" id="42858"/>
    <lineage>
        <taxon>Bacteria</taxon>
        <taxon>Bacillati</taxon>
        <taxon>Bacillota</taxon>
        <taxon>Bacilli</taxon>
        <taxon>Bacillales</taxon>
        <taxon>Staphylococcaceae</taxon>
        <taxon>Mammaliicoccus</taxon>
    </lineage>
</organism>
<dbReference type="HAMAP" id="MF_01931">
    <property type="entry name" value="PurF"/>
    <property type="match status" value="1"/>
</dbReference>
<evidence type="ECO:0000256" key="9">
    <source>
        <dbReference type="PIRSR" id="PIRSR000485-1"/>
    </source>
</evidence>
<comment type="pathway">
    <text evidence="1 7 8">Purine metabolism; IMP biosynthesis via de novo pathway; N(1)-(5-phospho-D-ribosyl)glycinamide from 5-phospho-alpha-D-ribose 1-diphosphate: step 1/2.</text>
</comment>
<dbReference type="InterPro" id="IPR000836">
    <property type="entry name" value="PRTase_dom"/>
</dbReference>
<keyword evidence="5 7" id="KW-0658">Purine biosynthesis</keyword>
<dbReference type="NCBIfam" id="TIGR01134">
    <property type="entry name" value="purF"/>
    <property type="match status" value="1"/>
</dbReference>
<keyword evidence="4 7" id="KW-0808">Transferase</keyword>
<dbReference type="GO" id="GO:0006189">
    <property type="term" value="P:'de novo' IMP biosynthetic process"/>
    <property type="evidence" value="ECO:0007669"/>
    <property type="project" value="UniProtKB-UniRule"/>
</dbReference>
<feature type="binding site" evidence="7 10">
    <location>
        <position position="295"/>
    </location>
    <ligand>
        <name>Mg(2+)</name>
        <dbReference type="ChEBI" id="CHEBI:18420"/>
    </ligand>
</feature>
<gene>
    <name evidence="7 12" type="primary">purF</name>
    <name evidence="12" type="ORF">PYH69_05190</name>
</gene>
<dbReference type="RefSeq" id="WP_016999665.1">
    <property type="nucleotide sequence ID" value="NZ_CP059679.1"/>
</dbReference>
<dbReference type="AlphaFoldDB" id="A0AAX3W6Y0"/>
<sequence>MHEIKSLNEECGVFGIWNHPESAQLTYMGLHSLQHRGQEGAGIVGSNGNELKGERGLGLLSEAISDAQLESFKDYNHAIGHVRYATSGNKGIENIQPFLYHFYDMSVGVCHNGNLVNAQSLRKKLEKDGAIFHSSSDTEVIMHLIRRSKATDFEGSLKESLNIIKGGFTFALLTKDALYGAVDPNAIRPLAVGRMKTGAYIIASETCAIDVLGAEFVRDIHAGEYVVINDDGIRVESYTKQTSTAISAMEYIYFARPDSTIAGKNVHAVRKESGKRLADESPVKGADMVIGVPNSSLSAATGFAEESHLPYEMGLVKNQYVARTFIQPTQELREQGVRVKLSAVKDIVYGKNIVLVDDSIVRGTTSKRIVRMLKDAGANEIHVRIASPEFMFPSFYGIDVSTSSELISAHKSPEEIRDYIGADSLAYLSVDGLIDSIGLDLDVPYNGLCVESFTGDYPAGLYDYETRYFENLSKRQKEYLSEHKQYFDREGNLNVESI</sequence>
<keyword evidence="3 7" id="KW-0328">Glycosyltransferase</keyword>
<comment type="function">
    <text evidence="7">Catalyzes the formation of phosphoribosylamine from phosphoribosylpyrophosphate (PRPP) and glutamine.</text>
</comment>
<dbReference type="EMBL" id="CP118848">
    <property type="protein sequence ID" value="WHI61028.1"/>
    <property type="molecule type" value="Genomic_DNA"/>
</dbReference>
<feature type="domain" description="Glutamine amidotransferase type-2" evidence="11">
    <location>
        <begin position="11"/>
        <end position="231"/>
    </location>
</feature>
<evidence type="ECO:0000256" key="4">
    <source>
        <dbReference type="ARBA" id="ARBA00022679"/>
    </source>
</evidence>
<evidence type="ECO:0000256" key="5">
    <source>
        <dbReference type="ARBA" id="ARBA00022755"/>
    </source>
</evidence>
<dbReference type="Pfam" id="PF13537">
    <property type="entry name" value="GATase_7"/>
    <property type="match status" value="1"/>
</dbReference>
<evidence type="ECO:0000313" key="13">
    <source>
        <dbReference type="Proteomes" id="UP001223261"/>
    </source>
</evidence>
<comment type="cofactor">
    <cofactor evidence="7 10">
        <name>Mg(2+)</name>
        <dbReference type="ChEBI" id="CHEBI:18420"/>
    </cofactor>
    <text evidence="7 10">Binds 1 Mg(2+) ion per subunit.</text>
</comment>
<comment type="catalytic activity">
    <reaction evidence="7 8">
        <text>5-phospho-beta-D-ribosylamine + L-glutamate + diphosphate = 5-phospho-alpha-D-ribose 1-diphosphate + L-glutamine + H2O</text>
        <dbReference type="Rhea" id="RHEA:14905"/>
        <dbReference type="ChEBI" id="CHEBI:15377"/>
        <dbReference type="ChEBI" id="CHEBI:29985"/>
        <dbReference type="ChEBI" id="CHEBI:33019"/>
        <dbReference type="ChEBI" id="CHEBI:58017"/>
        <dbReference type="ChEBI" id="CHEBI:58359"/>
        <dbReference type="ChEBI" id="CHEBI:58681"/>
        <dbReference type="EC" id="2.4.2.14"/>
    </reaction>
</comment>
<dbReference type="InterPro" id="IPR005854">
    <property type="entry name" value="PurF"/>
</dbReference>
<evidence type="ECO:0000256" key="8">
    <source>
        <dbReference type="PIRNR" id="PIRNR000485"/>
    </source>
</evidence>
<dbReference type="InterPro" id="IPR035584">
    <property type="entry name" value="PurF_N"/>
</dbReference>
<keyword evidence="7 10" id="KW-0460">Magnesium</keyword>
<evidence type="ECO:0000256" key="10">
    <source>
        <dbReference type="PIRSR" id="PIRSR000485-2"/>
    </source>
</evidence>
<protein>
    <recommendedName>
        <fullName evidence="7">Amidophosphoribosyltransferase</fullName>
        <shortName evidence="7">ATase</shortName>
        <ecNumber evidence="7">2.4.2.14</ecNumber>
    </recommendedName>
    <alternativeName>
        <fullName evidence="7">Glutamine phosphoribosylpyrophosphate amidotransferase</fullName>
        <shortName evidence="7">GPATase</shortName>
    </alternativeName>
</protein>
<reference evidence="12" key="1">
    <citation type="journal article" date="2023" name="Antibiotics">
        <title>Prevalence and Molecular Characterization of Methicillin-Resistant Staphylococci (MRS) and Mammaliicocci (MRM) in Dromedary Camels from Algeria: First Detection of SCCmec-mecC Hybrid in Methicillin-Resistant Mammaliicoccus lentus.</title>
        <authorList>
            <person name="Belhout C."/>
            <person name="Boyen F."/>
            <person name="Vereecke N."/>
            <person name="Theuns S."/>
            <person name="Taibi N."/>
            <person name="Stegger M."/>
            <person name="de la Fe-Rodriguez P.Y."/>
            <person name="Bouayad L."/>
            <person name="Elgroud R."/>
            <person name="Butaye P."/>
        </authorList>
    </citation>
    <scope>NUCLEOTIDE SEQUENCE</scope>
    <source>
        <strain evidence="12">7048</strain>
    </source>
</reference>
<dbReference type="GO" id="GO:0000287">
    <property type="term" value="F:magnesium ion binding"/>
    <property type="evidence" value="ECO:0007669"/>
    <property type="project" value="UniProtKB-UniRule"/>
</dbReference>